<evidence type="ECO:0000256" key="9">
    <source>
        <dbReference type="ARBA" id="ARBA00023157"/>
    </source>
</evidence>
<organism evidence="18 19">
    <name type="scientific">Dicentrarchus labrax</name>
    <name type="common">European seabass</name>
    <name type="synonym">Morone labrax</name>
    <dbReference type="NCBI Taxonomy" id="13489"/>
    <lineage>
        <taxon>Eukaryota</taxon>
        <taxon>Metazoa</taxon>
        <taxon>Chordata</taxon>
        <taxon>Craniata</taxon>
        <taxon>Vertebrata</taxon>
        <taxon>Euteleostomi</taxon>
        <taxon>Actinopterygii</taxon>
        <taxon>Neopterygii</taxon>
        <taxon>Teleostei</taxon>
        <taxon>Neoteleostei</taxon>
        <taxon>Acanthomorphata</taxon>
        <taxon>Eupercaria</taxon>
        <taxon>Moronidae</taxon>
        <taxon>Dicentrarchus</taxon>
    </lineage>
</organism>
<evidence type="ECO:0000256" key="14">
    <source>
        <dbReference type="SAM" id="MobiDB-lite"/>
    </source>
</evidence>
<dbReference type="Gene3D" id="2.60.40.4100">
    <property type="entry name" value="Zona pellucida, ZP-C domain"/>
    <property type="match status" value="1"/>
</dbReference>
<evidence type="ECO:0000256" key="8">
    <source>
        <dbReference type="ARBA" id="ARBA00023136"/>
    </source>
</evidence>
<name>A0A8P4K6K8_DICLA</name>
<evidence type="ECO:0000256" key="6">
    <source>
        <dbReference type="ARBA" id="ARBA00022692"/>
    </source>
</evidence>
<keyword evidence="19" id="KW-1185">Reference proteome</keyword>
<keyword evidence="5" id="KW-0165">Cleavage on pair of basic residues</keyword>
<dbReference type="PANTHER" id="PTHR23343:SF117">
    <property type="entry name" value="ZONA PELLUCIDA SPERM-BINDING PROTEIN 4-LIKE ISOFORM X1"/>
    <property type="match status" value="1"/>
</dbReference>
<dbReference type="SUPFAM" id="SSF57492">
    <property type="entry name" value="Trefoil"/>
    <property type="match status" value="1"/>
</dbReference>
<keyword evidence="7" id="KW-1133">Transmembrane helix</keyword>
<dbReference type="PROSITE" id="PS51034">
    <property type="entry name" value="ZP_2"/>
    <property type="match status" value="1"/>
</dbReference>
<evidence type="ECO:0000259" key="16">
    <source>
        <dbReference type="PROSITE" id="PS51034"/>
    </source>
</evidence>
<dbReference type="PROSITE" id="PS51448">
    <property type="entry name" value="P_TREFOIL_2"/>
    <property type="match status" value="1"/>
</dbReference>
<dbReference type="InterPro" id="IPR000519">
    <property type="entry name" value="P_trefoil_dom"/>
</dbReference>
<keyword evidence="2" id="KW-1003">Cell membrane</keyword>
<keyword evidence="11" id="KW-0278">Fertilization</keyword>
<evidence type="ECO:0000256" key="1">
    <source>
        <dbReference type="ARBA" id="ARBA00004251"/>
    </source>
</evidence>
<dbReference type="GO" id="GO:0032190">
    <property type="term" value="F:acrosin binding"/>
    <property type="evidence" value="ECO:0007669"/>
    <property type="project" value="TreeGrafter"/>
</dbReference>
<dbReference type="PANTHER" id="PTHR23343">
    <property type="entry name" value="ZONA PELLUCIDA SPERM-BINDING PROTEIN"/>
    <property type="match status" value="1"/>
</dbReference>
<keyword evidence="10" id="KW-0325">Glycoprotein</keyword>
<evidence type="ECO:0000256" key="5">
    <source>
        <dbReference type="ARBA" id="ARBA00022685"/>
    </source>
</evidence>
<evidence type="ECO:0000259" key="17">
    <source>
        <dbReference type="PROSITE" id="PS51448"/>
    </source>
</evidence>
<keyword evidence="6" id="KW-0812">Transmembrane</keyword>
<keyword evidence="4" id="KW-0272">Extracellular matrix</keyword>
<keyword evidence="15" id="KW-0732">Signal</keyword>
<evidence type="ECO:0000256" key="12">
    <source>
        <dbReference type="ARBA" id="ARBA00024183"/>
    </source>
</evidence>
<protein>
    <recommendedName>
        <fullName evidence="20">Zona pellucida sperm-binding protein 4-like</fullName>
    </recommendedName>
</protein>
<dbReference type="GO" id="GO:0035805">
    <property type="term" value="C:egg coat"/>
    <property type="evidence" value="ECO:0007669"/>
    <property type="project" value="UniProtKB-SubCell"/>
</dbReference>
<dbReference type="InterPro" id="IPR055356">
    <property type="entry name" value="ZP-N"/>
</dbReference>
<sequence length="561" mass="61529">MAGFRVELLFVVLTGTLLLVPVRGWETISETQLTNFYQTGQWSKPQSLTKPDDSSIFYDFDEQIPEDALPDVEGAATSDHGFQVETDSGPRDWASGTDSGFHMEFVDAPPRTWSGQSSSELSVVCSEVGFQIKLPTGPLSEVKVLGSKDLLSVTTAPASCGYEVNSFKNTLTVPFTGCNVKLVGSCKTDSYSLQLLYVDNFGATQVATASCDVKKVKSDGKLFPRGNGQPTLKCSDPTTAPPTPSNSQNCAVTVGERVQCGHWGMSSSACEMMGCCVDLSKSACYYPLDECTADQHLVFAIRYNSASIPVDPTKLVTPGFTNCKPVIVNDQVAIFKFKVTECGTRAYTVGETTIYLAEVQSVVQALNLKYGVITRSDPLRFMIECRYGKQGSSQQSLASVGYMVMTPTSTLPSSVVASGLYGVELRIATDQTYSSYLPTYHQPLRLLLGKPVHLELLLKSPKPDAVILVNYCIAYPRSAKNALVLVYEGCRNPYDPNVSILQISDLPKNRFVRRFVVKAFQFMDQTTNQYLDEEIYFMCSTEVCRTAEKTCQERCFDGKAP</sequence>
<evidence type="ECO:0000256" key="2">
    <source>
        <dbReference type="ARBA" id="ARBA00022475"/>
    </source>
</evidence>
<feature type="region of interest" description="Disordered" evidence="14">
    <location>
        <begin position="227"/>
        <end position="247"/>
    </location>
</feature>
<feature type="disulfide bond" evidence="13">
    <location>
        <begin position="260"/>
        <end position="275"/>
    </location>
</feature>
<dbReference type="Gene3D" id="2.60.40.3210">
    <property type="entry name" value="Zona pellucida, ZP-N domain"/>
    <property type="match status" value="1"/>
</dbReference>
<dbReference type="InterPro" id="IPR044913">
    <property type="entry name" value="P_trefoil_dom_sf"/>
</dbReference>
<dbReference type="AlphaFoldDB" id="A0A8P4K6K8"/>
<dbReference type="GO" id="GO:0035804">
    <property type="term" value="F:structural constituent of egg coat"/>
    <property type="evidence" value="ECO:0007669"/>
    <property type="project" value="TreeGrafter"/>
</dbReference>
<accession>A0A8P4K6K8</accession>
<dbReference type="Gene3D" id="4.10.110.10">
    <property type="entry name" value="Spasmolytic Protein, domain 1"/>
    <property type="match status" value="1"/>
</dbReference>
<dbReference type="GO" id="GO:0060468">
    <property type="term" value="P:prevention of polyspermy"/>
    <property type="evidence" value="ECO:0007669"/>
    <property type="project" value="TreeGrafter"/>
</dbReference>
<keyword evidence="9 13" id="KW-1015">Disulfide bond</keyword>
<dbReference type="SMART" id="SM00241">
    <property type="entry name" value="ZP"/>
    <property type="match status" value="1"/>
</dbReference>
<dbReference type="OrthoDB" id="9907024at2759"/>
<comment type="caution">
    <text evidence="13">Lacks conserved residue(s) required for the propagation of feature annotation.</text>
</comment>
<evidence type="ECO:0000313" key="19">
    <source>
        <dbReference type="Proteomes" id="UP000694389"/>
    </source>
</evidence>
<feature type="compositionally biased region" description="Polar residues" evidence="14">
    <location>
        <begin position="228"/>
        <end position="238"/>
    </location>
</feature>
<evidence type="ECO:0008006" key="20">
    <source>
        <dbReference type="Google" id="ProtNLM"/>
    </source>
</evidence>
<reference evidence="18" key="1">
    <citation type="submission" date="2025-08" db="UniProtKB">
        <authorList>
            <consortium name="Ensembl"/>
        </authorList>
    </citation>
    <scope>IDENTIFICATION</scope>
</reference>
<evidence type="ECO:0000256" key="10">
    <source>
        <dbReference type="ARBA" id="ARBA00023180"/>
    </source>
</evidence>
<dbReference type="Pfam" id="PF23344">
    <property type="entry name" value="ZP-N"/>
    <property type="match status" value="1"/>
</dbReference>
<dbReference type="GO" id="GO:0007339">
    <property type="term" value="P:binding of sperm to zona pellucida"/>
    <property type="evidence" value="ECO:0007669"/>
    <property type="project" value="TreeGrafter"/>
</dbReference>
<keyword evidence="8" id="KW-0472">Membrane</keyword>
<dbReference type="Pfam" id="PF00100">
    <property type="entry name" value="Zona_pellucida"/>
    <property type="match status" value="1"/>
</dbReference>
<feature type="signal peptide" evidence="15">
    <location>
        <begin position="1"/>
        <end position="24"/>
    </location>
</feature>
<proteinExistence type="predicted"/>
<dbReference type="OMA" id="MGCCVDL"/>
<feature type="domain" description="P-type" evidence="17">
    <location>
        <begin position="248"/>
        <end position="288"/>
    </location>
</feature>
<dbReference type="GeneID" id="127358326"/>
<dbReference type="Ensembl" id="ENSDLAT00005085954.1">
    <property type="protein sequence ID" value="ENSDLAP00005067803.1"/>
    <property type="gene ID" value="ENSDLAG00005030960.1"/>
</dbReference>
<evidence type="ECO:0000256" key="4">
    <source>
        <dbReference type="ARBA" id="ARBA00022530"/>
    </source>
</evidence>
<dbReference type="GO" id="GO:0005886">
    <property type="term" value="C:plasma membrane"/>
    <property type="evidence" value="ECO:0007669"/>
    <property type="project" value="UniProtKB-SubCell"/>
</dbReference>
<evidence type="ECO:0000256" key="3">
    <source>
        <dbReference type="ARBA" id="ARBA00022525"/>
    </source>
</evidence>
<gene>
    <name evidence="18" type="primary">LOC127358326</name>
</gene>
<reference evidence="18" key="2">
    <citation type="submission" date="2025-09" db="UniProtKB">
        <authorList>
            <consortium name="Ensembl"/>
        </authorList>
    </citation>
    <scope>IDENTIFICATION</scope>
</reference>
<feature type="disulfide bond" evidence="13">
    <location>
        <begin position="250"/>
        <end position="276"/>
    </location>
</feature>
<feature type="chain" id="PRO_5035931004" description="Zona pellucida sperm-binding protein 4-like" evidence="15">
    <location>
        <begin position="25"/>
        <end position="561"/>
    </location>
</feature>
<evidence type="ECO:0000256" key="15">
    <source>
        <dbReference type="SAM" id="SignalP"/>
    </source>
</evidence>
<dbReference type="Pfam" id="PF00088">
    <property type="entry name" value="Trefoil"/>
    <property type="match status" value="1"/>
</dbReference>
<dbReference type="InterPro" id="IPR051148">
    <property type="entry name" value="Zona_Pellucida_Domain_gp"/>
</dbReference>
<dbReference type="InterPro" id="IPR042235">
    <property type="entry name" value="ZP-C_dom"/>
</dbReference>
<dbReference type="GeneTree" id="ENSGT00940000163253"/>
<dbReference type="InterPro" id="IPR055355">
    <property type="entry name" value="ZP-C"/>
</dbReference>
<dbReference type="RefSeq" id="XP_051247290.1">
    <property type="nucleotide sequence ID" value="XM_051391330.1"/>
</dbReference>
<evidence type="ECO:0000256" key="7">
    <source>
        <dbReference type="ARBA" id="ARBA00022989"/>
    </source>
</evidence>
<feature type="domain" description="ZP" evidence="16">
    <location>
        <begin position="290"/>
        <end position="561"/>
    </location>
</feature>
<comment type="subcellular location">
    <subcellularLocation>
        <location evidence="1">Cell membrane</location>
        <topology evidence="1">Single-pass type I membrane protein</topology>
    </subcellularLocation>
    <subcellularLocation>
        <location evidence="12">Zona pellucida</location>
    </subcellularLocation>
</comment>
<evidence type="ECO:0000313" key="18">
    <source>
        <dbReference type="Ensembl" id="ENSDLAP00005067803.1"/>
    </source>
</evidence>
<evidence type="ECO:0000256" key="13">
    <source>
        <dbReference type="PROSITE-ProRule" id="PRU00779"/>
    </source>
</evidence>
<dbReference type="Proteomes" id="UP000694389">
    <property type="component" value="Unassembled WGS sequence"/>
</dbReference>
<dbReference type="CDD" id="cd00111">
    <property type="entry name" value="Trefoil"/>
    <property type="match status" value="1"/>
</dbReference>
<evidence type="ECO:0000256" key="11">
    <source>
        <dbReference type="ARBA" id="ARBA00023279"/>
    </source>
</evidence>
<dbReference type="InterPro" id="IPR001507">
    <property type="entry name" value="ZP_dom"/>
</dbReference>
<keyword evidence="3" id="KW-0964">Secreted</keyword>